<organism evidence="4 6">
    <name type="scientific">Salinirubellus salinus</name>
    <dbReference type="NCBI Taxonomy" id="1364945"/>
    <lineage>
        <taxon>Archaea</taxon>
        <taxon>Methanobacteriati</taxon>
        <taxon>Methanobacteriota</taxon>
        <taxon>Stenosarchaea group</taxon>
        <taxon>Halobacteria</taxon>
        <taxon>Halobacteriales</taxon>
        <taxon>Natronomonadaceae</taxon>
        <taxon>Salinirubellus</taxon>
    </lineage>
</organism>
<dbReference type="SUPFAM" id="SSF53474">
    <property type="entry name" value="alpha/beta-Hydrolases"/>
    <property type="match status" value="1"/>
</dbReference>
<dbReference type="AlphaFoldDB" id="A0A9E7U4S7"/>
<dbReference type="KEGG" id="ssai:N0B31_00205"/>
<sequence length="292" mass="32155">MSERAPTTFESAGTECAAWHYPGDDAVVVMAHGFAGTRRMRLPAYAETFAERGLGVLLFDYRTFGDSDGEPRNHVDPFRHVVDWEAAVDHARSLGYDRLGVWGTSFSGGHALVTAAREDVDAYVGQTPFYDGVRTLLHITKQSGLGFALEATKAGLDDTVRGLLGREPRYVPAVAQPGELAAMNTPGSDEGYRSMVPDELDEAEWNKVTARFLLPLLLYRPVSSAADVECPAFVAAAREDQLVPGSAVEQTVERLADVERLWFDGDHFDVYTGEQFERVAGREADFLERHLL</sequence>
<dbReference type="PANTHER" id="PTHR22946:SF9">
    <property type="entry name" value="POLYKETIDE TRANSFERASE AF380"/>
    <property type="match status" value="1"/>
</dbReference>
<keyword evidence="1 4" id="KW-0378">Hydrolase</keyword>
<dbReference type="InterPro" id="IPR029058">
    <property type="entry name" value="AB_hydrolase_fold"/>
</dbReference>
<feature type="domain" description="AB hydrolase-1" evidence="3">
    <location>
        <begin position="28"/>
        <end position="279"/>
    </location>
</feature>
<dbReference type="GO" id="GO:0016788">
    <property type="term" value="F:hydrolase activity, acting on ester bonds"/>
    <property type="evidence" value="ECO:0007669"/>
    <property type="project" value="UniProtKB-ARBA"/>
</dbReference>
<gene>
    <name evidence="5" type="ORF">N0B31_00205</name>
    <name evidence="4" type="ORF">N0B31_21315</name>
</gene>
<dbReference type="GeneID" id="74945019"/>
<accession>A0A9E7U4S7</accession>
<evidence type="ECO:0000313" key="5">
    <source>
        <dbReference type="EMBL" id="UWM54718.1"/>
    </source>
</evidence>
<keyword evidence="6" id="KW-1185">Reference proteome</keyword>
<evidence type="ECO:0000256" key="1">
    <source>
        <dbReference type="ARBA" id="ARBA00022801"/>
    </source>
</evidence>
<dbReference type="EMBL" id="CP104003">
    <property type="protein sequence ID" value="UWM54718.1"/>
    <property type="molecule type" value="Genomic_DNA"/>
</dbReference>
<dbReference type="RefSeq" id="WP_260593665.1">
    <property type="nucleotide sequence ID" value="NZ_CP104003.1"/>
</dbReference>
<dbReference type="KEGG" id="ssai:N0B31_21315"/>
<dbReference type="InterPro" id="IPR050261">
    <property type="entry name" value="FrsA_esterase"/>
</dbReference>
<dbReference type="InterPro" id="IPR000073">
    <property type="entry name" value="AB_hydrolase_1"/>
</dbReference>
<proteinExistence type="inferred from homology"/>
<name>A0A9E7U4S7_9EURY</name>
<dbReference type="Proteomes" id="UP001057580">
    <property type="component" value="Chromosome"/>
</dbReference>
<evidence type="ECO:0000313" key="4">
    <source>
        <dbReference type="EMBL" id="UWM54645.1"/>
    </source>
</evidence>
<reference evidence="4" key="1">
    <citation type="submission" date="2022-09" db="EMBL/GenBank/DDBJ databases">
        <title>Diverse halophilic archaea isolated from saline environments.</title>
        <authorList>
            <person name="Cui H.-L."/>
        </authorList>
    </citation>
    <scope>NUCLEOTIDE SEQUENCE</scope>
    <source>
        <strain evidence="4">ZS-35-S2</strain>
    </source>
</reference>
<evidence type="ECO:0000313" key="6">
    <source>
        <dbReference type="Proteomes" id="UP001057580"/>
    </source>
</evidence>
<comment type="similarity">
    <text evidence="2">Belongs to the AB hydrolase superfamily. FUS2 hydrolase family.</text>
</comment>
<dbReference type="PANTHER" id="PTHR22946">
    <property type="entry name" value="DIENELACTONE HYDROLASE DOMAIN-CONTAINING PROTEIN-RELATED"/>
    <property type="match status" value="1"/>
</dbReference>
<evidence type="ECO:0000256" key="2">
    <source>
        <dbReference type="ARBA" id="ARBA00038115"/>
    </source>
</evidence>
<dbReference type="EMBL" id="CP104003">
    <property type="protein sequence ID" value="UWM54645.1"/>
    <property type="molecule type" value="Genomic_DNA"/>
</dbReference>
<dbReference type="Pfam" id="PF12697">
    <property type="entry name" value="Abhydrolase_6"/>
    <property type="match status" value="1"/>
</dbReference>
<protein>
    <submittedName>
        <fullName evidence="4">Alpha/beta hydrolase</fullName>
    </submittedName>
</protein>
<evidence type="ECO:0000259" key="3">
    <source>
        <dbReference type="Pfam" id="PF12697"/>
    </source>
</evidence>
<dbReference type="Gene3D" id="3.40.50.1820">
    <property type="entry name" value="alpha/beta hydrolase"/>
    <property type="match status" value="1"/>
</dbReference>